<keyword evidence="1 2" id="KW-0103">Bromodomain</keyword>
<evidence type="ECO:0000259" key="5">
    <source>
        <dbReference type="PROSITE" id="PS50014"/>
    </source>
</evidence>
<feature type="region of interest" description="Disordered" evidence="4">
    <location>
        <begin position="1"/>
        <end position="42"/>
    </location>
</feature>
<reference evidence="6" key="1">
    <citation type="submission" date="2014-05" db="EMBL/GenBank/DDBJ databases">
        <title>The transcriptome of the halophilic microalga Tetraselmis sp. GSL018 isolated from the Great Salt Lake, Utah.</title>
        <authorList>
            <person name="Jinkerson R.E."/>
            <person name="D'Adamo S."/>
            <person name="Posewitz M.C."/>
        </authorList>
    </citation>
    <scope>NUCLEOTIDE SEQUENCE</scope>
    <source>
        <strain evidence="6">GSL018</strain>
    </source>
</reference>
<feature type="coiled-coil region" evidence="3">
    <location>
        <begin position="308"/>
        <end position="335"/>
    </location>
</feature>
<dbReference type="InterPro" id="IPR036427">
    <property type="entry name" value="Bromodomain-like_sf"/>
</dbReference>
<dbReference type="PROSITE" id="PS50014">
    <property type="entry name" value="BROMODOMAIN_2"/>
    <property type="match status" value="1"/>
</dbReference>
<keyword evidence="3" id="KW-0175">Coiled coil</keyword>
<dbReference type="AlphaFoldDB" id="A0A061R1V5"/>
<dbReference type="Gene3D" id="1.20.920.10">
    <property type="entry name" value="Bromodomain-like"/>
    <property type="match status" value="1"/>
</dbReference>
<evidence type="ECO:0000256" key="4">
    <source>
        <dbReference type="SAM" id="MobiDB-lite"/>
    </source>
</evidence>
<evidence type="ECO:0000313" key="6">
    <source>
        <dbReference type="EMBL" id="JAC64714.1"/>
    </source>
</evidence>
<feature type="region of interest" description="Disordered" evidence="4">
    <location>
        <begin position="456"/>
        <end position="525"/>
    </location>
</feature>
<feature type="compositionally biased region" description="Basic and acidic residues" evidence="4">
    <location>
        <begin position="461"/>
        <end position="472"/>
    </location>
</feature>
<dbReference type="PRINTS" id="PR00503">
    <property type="entry name" value="BROMODOMAIN"/>
</dbReference>
<organism evidence="6">
    <name type="scientific">Tetraselmis sp. GSL018</name>
    <dbReference type="NCBI Taxonomy" id="582737"/>
    <lineage>
        <taxon>Eukaryota</taxon>
        <taxon>Viridiplantae</taxon>
        <taxon>Chlorophyta</taxon>
        <taxon>core chlorophytes</taxon>
        <taxon>Chlorodendrophyceae</taxon>
        <taxon>Chlorodendrales</taxon>
        <taxon>Chlorodendraceae</taxon>
        <taxon>Tetraselmis</taxon>
    </lineage>
</organism>
<dbReference type="PROSITE" id="PS00633">
    <property type="entry name" value="BROMODOMAIN_1"/>
    <property type="match status" value="1"/>
</dbReference>
<protein>
    <submittedName>
        <fullName evidence="6">Bromodomain-containing protein 2</fullName>
    </submittedName>
</protein>
<evidence type="ECO:0000256" key="3">
    <source>
        <dbReference type="SAM" id="Coils"/>
    </source>
</evidence>
<feature type="compositionally biased region" description="Polar residues" evidence="4">
    <location>
        <begin position="33"/>
        <end position="42"/>
    </location>
</feature>
<accession>A0A061R1V5</accession>
<dbReference type="EMBL" id="GBEZ01005826">
    <property type="protein sequence ID" value="JAC79526.1"/>
    <property type="molecule type" value="Transcribed_RNA"/>
</dbReference>
<evidence type="ECO:0000313" key="7">
    <source>
        <dbReference type="EMBL" id="JAC79526.1"/>
    </source>
</evidence>
<feature type="domain" description="Bromo" evidence="5">
    <location>
        <begin position="189"/>
        <end position="259"/>
    </location>
</feature>
<feature type="compositionally biased region" description="Polar residues" evidence="4">
    <location>
        <begin position="9"/>
        <end position="19"/>
    </location>
</feature>
<dbReference type="EMBL" id="GBEZ01022096">
    <property type="protein sequence ID" value="JAC64714.1"/>
    <property type="molecule type" value="Transcribed_RNA"/>
</dbReference>
<proteinExistence type="predicted"/>
<dbReference type="PANTHER" id="PTHR45926">
    <property type="entry name" value="OSJNBA0053K19.4 PROTEIN"/>
    <property type="match status" value="1"/>
</dbReference>
<dbReference type="SUPFAM" id="SSF47370">
    <property type="entry name" value="Bromodomain"/>
    <property type="match status" value="1"/>
</dbReference>
<dbReference type="SMART" id="SM00297">
    <property type="entry name" value="BROMO"/>
    <property type="match status" value="1"/>
</dbReference>
<evidence type="ECO:0000256" key="2">
    <source>
        <dbReference type="PROSITE-ProRule" id="PRU00035"/>
    </source>
</evidence>
<sequence length="525" mass="57227">MDSDLAVSDHQQLESNQQEAETRPVQDEIPQNVVRQQSQQTPEIVTEVAITEGDGVLGQQEVPEQVAHDGADTGQGERAQSLVANDGDENVVAGDEGAQAKRSCGPNYEQEQEFRRLRQRLGRASHTVGHFTYLVSRLKHSQALRAVQRASGCEEALGPGDRRALAEAHAKRVSDIISKQCLSVLKALQGHKWGWPFNHPVDTQQYTDYLKVISHPMDLGTMRQRIESGHYTDPEQFAADARLVFANAKLYNPPGSDVHIMASTLKGRFEERWQSLVVPKIADEMNTCKTEEVAAERRALEMRRVRDAEAHERESRQLLHRIEELEANIAEDKAAAAFLCPPLPEEARDRLRRELGALDDNSLAEVVGIVLERYPGLAPRSTSGAVDIDLGDLDALTLRLARIAALRSDPQASEKRRKLNTGSCVPRFRPPRSVRLAKSGDRGLVVKAECETAVSAPSIEPKGEQREPKVEDLGAAEPPPAREVAGAPQLGAILERGPGAASAAAAVVPPLQSSSGATQDPPGSA</sequence>
<evidence type="ECO:0000256" key="1">
    <source>
        <dbReference type="ARBA" id="ARBA00023117"/>
    </source>
</evidence>
<gene>
    <name evidence="6" type="primary">BRD2</name>
    <name evidence="7" type="ORF">TSPGSL018_12501</name>
    <name evidence="6" type="ORF">TSPGSL018_17708</name>
</gene>
<name>A0A061R1V5_9CHLO</name>
<dbReference type="InterPro" id="IPR001487">
    <property type="entry name" value="Bromodomain"/>
</dbReference>
<dbReference type="Pfam" id="PF00439">
    <property type="entry name" value="Bromodomain"/>
    <property type="match status" value="1"/>
</dbReference>
<dbReference type="InterPro" id="IPR018359">
    <property type="entry name" value="Bromodomain_CS"/>
</dbReference>